<dbReference type="RefSeq" id="WP_160198471.1">
    <property type="nucleotide sequence ID" value="NZ_QXXA01000018.1"/>
</dbReference>
<sequence length="398" mass="44911">MNNIRKKVVTSGLILGLSFSAFTFSFMPNKVIADENKFTNINEDGYISQPSTDWGLYKQDKKVKGIFVTGHSYGHPTKYNELLDLANRTEINSMVIDVKDDGGMLSYKSDVPLAIEAGANEVVIMNDRDFFSKRMKEIIDNDIYPIARIVTFKDKVIGSARPDLAIKNKSGGVWRDNKGNAWLDPYNKDSWEYPIQLAEEAALMGFKEIQFDYVRFPTDGDRGNIDYGQAGKDKSKADAIKEFLDYARERLHDKGVVVSADVFGDIIAVKGDSTIGQQLELLGANTDILSPMVYPSHYGLGFYGVDYPDTKPYEIVNKAMDQAVERLDTIPKEERAKIRPWLQDFSAPWLKSAYGSNYITYGPEQVRAQIKATYDSGLEEWILWNAANRYTEGALEKE</sequence>
<keyword evidence="3" id="KW-0378">Hydrolase</keyword>
<gene>
    <name evidence="3" type="ORF">D3Z33_14180</name>
</gene>
<dbReference type="GO" id="GO:0016787">
    <property type="term" value="F:hydrolase activity"/>
    <property type="evidence" value="ECO:0007669"/>
    <property type="project" value="UniProtKB-KW"/>
</dbReference>
<proteinExistence type="predicted"/>
<dbReference type="AlphaFoldDB" id="A0A845R2T6"/>
<dbReference type="OrthoDB" id="9774125at2"/>
<dbReference type="EMBL" id="QXXA01000018">
    <property type="protein sequence ID" value="NBI08006.1"/>
    <property type="molecule type" value="Genomic_DNA"/>
</dbReference>
<feature type="chain" id="PRO_5038678442" evidence="1">
    <location>
        <begin position="24"/>
        <end position="398"/>
    </location>
</feature>
<evidence type="ECO:0000313" key="4">
    <source>
        <dbReference type="Proteomes" id="UP000467132"/>
    </source>
</evidence>
<accession>A0A845R2T6</accession>
<dbReference type="InterPro" id="IPR017853">
    <property type="entry name" value="GH"/>
</dbReference>
<dbReference type="Pfam" id="PF13200">
    <property type="entry name" value="DUF4015"/>
    <property type="match status" value="1"/>
</dbReference>
<organism evidence="3 4">
    <name type="scientific">Senegalia massiliensis</name>
    <dbReference type="NCBI Taxonomy" id="1720316"/>
    <lineage>
        <taxon>Bacteria</taxon>
        <taxon>Bacillati</taxon>
        <taxon>Bacillota</taxon>
        <taxon>Clostridia</taxon>
        <taxon>Eubacteriales</taxon>
        <taxon>Clostridiaceae</taxon>
        <taxon>Senegalia</taxon>
    </lineage>
</organism>
<evidence type="ECO:0000313" key="3">
    <source>
        <dbReference type="EMBL" id="NBI08006.1"/>
    </source>
</evidence>
<dbReference type="Proteomes" id="UP000467132">
    <property type="component" value="Unassembled WGS sequence"/>
</dbReference>
<evidence type="ECO:0000259" key="2">
    <source>
        <dbReference type="Pfam" id="PF13200"/>
    </source>
</evidence>
<feature type="signal peptide" evidence="1">
    <location>
        <begin position="1"/>
        <end position="23"/>
    </location>
</feature>
<dbReference type="InterPro" id="IPR025275">
    <property type="entry name" value="DUF4015"/>
</dbReference>
<protein>
    <submittedName>
        <fullName evidence="3">Glycoside hydrolase</fullName>
    </submittedName>
</protein>
<keyword evidence="1" id="KW-0732">Signal</keyword>
<evidence type="ECO:0000256" key="1">
    <source>
        <dbReference type="SAM" id="SignalP"/>
    </source>
</evidence>
<keyword evidence="4" id="KW-1185">Reference proteome</keyword>
<reference evidence="3 4" key="1">
    <citation type="submission" date="2018-08" db="EMBL/GenBank/DDBJ databases">
        <title>Murine metabolic-syndrome-specific gut microbial biobank.</title>
        <authorList>
            <person name="Liu C."/>
        </authorList>
    </citation>
    <scope>NUCLEOTIDE SEQUENCE [LARGE SCALE GENOMIC DNA]</scope>
    <source>
        <strain evidence="3 4">583</strain>
    </source>
</reference>
<comment type="caution">
    <text evidence="3">The sequence shown here is derived from an EMBL/GenBank/DDBJ whole genome shotgun (WGS) entry which is preliminary data.</text>
</comment>
<name>A0A845R2T6_9CLOT</name>
<feature type="domain" description="DUF4015" evidence="2">
    <location>
        <begin position="65"/>
        <end position="390"/>
    </location>
</feature>
<dbReference type="SUPFAM" id="SSF51445">
    <property type="entry name" value="(Trans)glycosidases"/>
    <property type="match status" value="1"/>
</dbReference>